<dbReference type="eggNOG" id="COG3250">
    <property type="taxonomic scope" value="Bacteria"/>
</dbReference>
<evidence type="ECO:0000256" key="3">
    <source>
        <dbReference type="ARBA" id="ARBA00016205"/>
    </source>
</evidence>
<dbReference type="Pfam" id="PF02836">
    <property type="entry name" value="Glyco_hydro_2_C"/>
    <property type="match status" value="1"/>
</dbReference>
<dbReference type="InterPro" id="IPR017853">
    <property type="entry name" value="GH"/>
</dbReference>
<dbReference type="GO" id="GO:0030246">
    <property type="term" value="F:carbohydrate binding"/>
    <property type="evidence" value="ECO:0007669"/>
    <property type="project" value="TreeGrafter"/>
</dbReference>
<feature type="domain" description="Glycoside hydrolase family 2 catalytic" evidence="8">
    <location>
        <begin position="284"/>
        <end position="590"/>
    </location>
</feature>
<dbReference type="GO" id="GO:0005615">
    <property type="term" value="C:extracellular space"/>
    <property type="evidence" value="ECO:0007669"/>
    <property type="project" value="TreeGrafter"/>
</dbReference>
<evidence type="ECO:0000259" key="7">
    <source>
        <dbReference type="Pfam" id="PF00703"/>
    </source>
</evidence>
<dbReference type="Gene3D" id="2.60.40.10">
    <property type="entry name" value="Immunoglobulins"/>
    <property type="match status" value="1"/>
</dbReference>
<dbReference type="GO" id="GO:0004566">
    <property type="term" value="F:beta-glucuronidase activity"/>
    <property type="evidence" value="ECO:0007669"/>
    <property type="project" value="UniProtKB-EC"/>
</dbReference>
<proteinExistence type="inferred from homology"/>
<dbReference type="PRINTS" id="PR00132">
    <property type="entry name" value="GLHYDRLASE2"/>
</dbReference>
<evidence type="ECO:0000259" key="8">
    <source>
        <dbReference type="Pfam" id="PF02836"/>
    </source>
</evidence>
<keyword evidence="11" id="KW-1185">Reference proteome</keyword>
<dbReference type="GO" id="GO:0005975">
    <property type="term" value="P:carbohydrate metabolic process"/>
    <property type="evidence" value="ECO:0007669"/>
    <property type="project" value="InterPro"/>
</dbReference>
<feature type="domain" description="Glycoside hydrolase family 2 immunoglobulin-like beta-sandwich" evidence="7">
    <location>
        <begin position="187"/>
        <end position="282"/>
    </location>
</feature>
<accession>D9TG16</accession>
<evidence type="ECO:0000256" key="1">
    <source>
        <dbReference type="ARBA" id="ARBA00007401"/>
    </source>
</evidence>
<sequence length="598" mass="70043">MLYPRETRTREVKDLSGIWRFKVDRESKGYEQRWFEKPLEDAILMPVPASYNDITQDESIRDHIGDVWYERTFYIPEGWKDKRIVLRVGSATHHARVFLNGEEIAQNKGGFLPFEVEINKFAQIGCENRLTIVVNNILDWSCLPPGFIREYNDPMHPEGYKTQEYLFDFFNYSGIHRPVLLYTTSKTYIEDIKVETKIDGKKGIVCFKVNVSGEKKDESQIAVALYDKNGRQIAKVEGSEGMIEVEDAIFWDPSNPYLYKLNVTLIHDGKIADEYYLPVGIRIVEVKDKRLYLNGKPVYLKGLAKHEDSDIRGKGYDPVIAMKDFNLLKWIGANSFRTSHYPYAEEILNLADEYGFLVIDEAPAVGMNFFNKNEKVFTLERINQKTLEHHLEVIRQLIARDKNHPSVIMWSVANEAATYEDGAYEYFKTVIDEVRKLDPTRPVTLVESSFPDETKVGSLVDVICVNRYYSWYSDPGRLDLIEFQLEKELKRWFELYQKPVIITEYGADTIAGFHSSPPMMFSEEYQCEMLKRYHRVFDRLDFVIGEHIWNFADFATKQEVRRIMGNRKGIFTRQRQPKMAAFLLKERWQNSEHKKLEE</sequence>
<evidence type="ECO:0000256" key="5">
    <source>
        <dbReference type="ARBA" id="ARBA00023295"/>
    </source>
</evidence>
<dbReference type="RefSeq" id="WP_013291133.1">
    <property type="nucleotide sequence ID" value="NC_014392.1"/>
</dbReference>
<dbReference type="FunFam" id="3.20.20.80:FF:000029">
    <property type="entry name" value="Beta-glucuronidase"/>
    <property type="match status" value="1"/>
</dbReference>
<feature type="domain" description="Glycosyl hydrolases family 2 sugar binding" evidence="9">
    <location>
        <begin position="13"/>
        <end position="184"/>
    </location>
</feature>
<organism evidence="10 11">
    <name type="scientific">Caldicellulosiruptor obsidiansis (strain ATCC BAA-2073 / JCM 16842 / OB47)</name>
    <dbReference type="NCBI Taxonomy" id="608506"/>
    <lineage>
        <taxon>Bacteria</taxon>
        <taxon>Bacillati</taxon>
        <taxon>Bacillota</taxon>
        <taxon>Bacillota incertae sedis</taxon>
        <taxon>Caldicellulosiruptorales</taxon>
        <taxon>Caldicellulosiruptoraceae</taxon>
        <taxon>Caldicellulosiruptor</taxon>
    </lineage>
</organism>
<keyword evidence="5 6" id="KW-0326">Glycosidase</keyword>
<dbReference type="SUPFAM" id="SSF51445">
    <property type="entry name" value="(Trans)glycosidases"/>
    <property type="match status" value="1"/>
</dbReference>
<evidence type="ECO:0000256" key="4">
    <source>
        <dbReference type="ARBA" id="ARBA00022801"/>
    </source>
</evidence>
<dbReference type="InterPro" id="IPR023230">
    <property type="entry name" value="Glyco_hydro_2_CS"/>
</dbReference>
<dbReference type="PROSITE" id="PS00608">
    <property type="entry name" value="GLYCOSYL_HYDROL_F2_2"/>
    <property type="match status" value="1"/>
</dbReference>
<dbReference type="STRING" id="608506.COB47_1866"/>
<dbReference type="HOGENOM" id="CLU_006501_6_1_9"/>
<dbReference type="SUPFAM" id="SSF49303">
    <property type="entry name" value="beta-Galactosidase/glucuronidase domain"/>
    <property type="match status" value="1"/>
</dbReference>
<dbReference type="InterPro" id="IPR006103">
    <property type="entry name" value="Glyco_hydro_2_cat"/>
</dbReference>
<evidence type="ECO:0000256" key="6">
    <source>
        <dbReference type="RuleBase" id="RU361154"/>
    </source>
</evidence>
<dbReference type="PROSITE" id="PS00719">
    <property type="entry name" value="GLYCOSYL_HYDROL_F2_1"/>
    <property type="match status" value="1"/>
</dbReference>
<name>D9TG16_CALOO</name>
<dbReference type="InterPro" id="IPR023232">
    <property type="entry name" value="Glyco_hydro_2_AS"/>
</dbReference>
<dbReference type="KEGG" id="cob:COB47_1866"/>
<dbReference type="InterPro" id="IPR006102">
    <property type="entry name" value="Ig-like_GH2"/>
</dbReference>
<evidence type="ECO:0000259" key="9">
    <source>
        <dbReference type="Pfam" id="PF02837"/>
    </source>
</evidence>
<dbReference type="PANTHER" id="PTHR10066">
    <property type="entry name" value="BETA-GLUCURONIDASE"/>
    <property type="match status" value="1"/>
</dbReference>
<dbReference type="GO" id="GO:0019391">
    <property type="term" value="P:glucuronoside catabolic process"/>
    <property type="evidence" value="ECO:0007669"/>
    <property type="project" value="TreeGrafter"/>
</dbReference>
<dbReference type="Gene3D" id="2.60.120.260">
    <property type="entry name" value="Galactose-binding domain-like"/>
    <property type="match status" value="1"/>
</dbReference>
<dbReference type="InterPro" id="IPR036156">
    <property type="entry name" value="Beta-gal/glucu_dom_sf"/>
</dbReference>
<dbReference type="CAZy" id="GH2">
    <property type="family name" value="Glycoside Hydrolase Family 2"/>
</dbReference>
<evidence type="ECO:0000313" key="11">
    <source>
        <dbReference type="Proteomes" id="UP000000347"/>
    </source>
</evidence>
<comment type="similarity">
    <text evidence="1 6">Belongs to the glycosyl hydrolase 2 family.</text>
</comment>
<reference evidence="10 11" key="1">
    <citation type="journal article" date="2010" name="J. Bacteriol.">
        <title>Complete genome sequence of the cellulolytic thermophile Caldicellulosiruptor obsidiansis OB47T.</title>
        <authorList>
            <person name="Elkins J.G."/>
            <person name="Lochner A."/>
            <person name="Hamilton-Brehm S.D."/>
            <person name="Davenport K.W."/>
            <person name="Podar M."/>
            <person name="Brown S.D."/>
            <person name="Land M.L."/>
            <person name="Hauser L.J."/>
            <person name="Klingeman D.M."/>
            <person name="Raman B."/>
            <person name="Goodwin L.A."/>
            <person name="Tapia R."/>
            <person name="Meincke L.J."/>
            <person name="Detter J.C."/>
            <person name="Bruce D.C."/>
            <person name="Han C.S."/>
            <person name="Palumbo A.V."/>
            <person name="Cottingham R.W."/>
            <person name="Keller M."/>
            <person name="Graham D.E."/>
        </authorList>
    </citation>
    <scope>NUCLEOTIDE SEQUENCE [LARGE SCALE GENOMIC DNA]</scope>
    <source>
        <strain evidence="11">ATCC BAA-2073 / strain OB47</strain>
    </source>
</reference>
<dbReference type="InterPro" id="IPR013783">
    <property type="entry name" value="Ig-like_fold"/>
</dbReference>
<dbReference type="Proteomes" id="UP000000347">
    <property type="component" value="Chromosome"/>
</dbReference>
<dbReference type="Pfam" id="PF00703">
    <property type="entry name" value="Glyco_hydro_2"/>
    <property type="match status" value="1"/>
</dbReference>
<evidence type="ECO:0000256" key="2">
    <source>
        <dbReference type="ARBA" id="ARBA00012761"/>
    </source>
</evidence>
<dbReference type="Pfam" id="PF02837">
    <property type="entry name" value="Glyco_hydro_2_N"/>
    <property type="match status" value="1"/>
</dbReference>
<dbReference type="SUPFAM" id="SSF49785">
    <property type="entry name" value="Galactose-binding domain-like"/>
    <property type="match status" value="1"/>
</dbReference>
<keyword evidence="4 6" id="KW-0378">Hydrolase</keyword>
<dbReference type="InterPro" id="IPR006104">
    <property type="entry name" value="Glyco_hydro_2_N"/>
</dbReference>
<dbReference type="EMBL" id="CP002164">
    <property type="protein sequence ID" value="ADL43136.1"/>
    <property type="molecule type" value="Genomic_DNA"/>
</dbReference>
<evidence type="ECO:0000313" key="10">
    <source>
        <dbReference type="EMBL" id="ADL43136.1"/>
    </source>
</evidence>
<dbReference type="AlphaFoldDB" id="D9TG16"/>
<dbReference type="NCBIfam" id="NF007538">
    <property type="entry name" value="PRK10150.1"/>
    <property type="match status" value="1"/>
</dbReference>
<dbReference type="InterPro" id="IPR008979">
    <property type="entry name" value="Galactose-bd-like_sf"/>
</dbReference>
<gene>
    <name evidence="10" type="ordered locus">COB47_1866</name>
</gene>
<dbReference type="EC" id="3.2.1.31" evidence="2"/>
<dbReference type="Gene3D" id="3.20.20.80">
    <property type="entry name" value="Glycosidases"/>
    <property type="match status" value="1"/>
</dbReference>
<dbReference type="PANTHER" id="PTHR10066:SF67">
    <property type="entry name" value="BETA-GLUCURONIDASE"/>
    <property type="match status" value="1"/>
</dbReference>
<protein>
    <recommendedName>
        <fullName evidence="3">Beta-glucuronidase</fullName>
        <ecNumber evidence="2">3.2.1.31</ecNumber>
    </recommendedName>
</protein>
<dbReference type="InterPro" id="IPR006101">
    <property type="entry name" value="Glyco_hydro_2"/>
</dbReference>
<dbReference type="FunFam" id="2.60.120.260:FF:000027">
    <property type="entry name" value="Beta-glucuronidase"/>
    <property type="match status" value="1"/>
</dbReference>
<dbReference type="OrthoDB" id="9762066at2"/>